<dbReference type="STRING" id="1798374.A2Z33_00280"/>
<dbReference type="AlphaFoldDB" id="A0A1F5YPE6"/>
<protein>
    <submittedName>
        <fullName evidence="1">Uncharacterized protein</fullName>
    </submittedName>
</protein>
<gene>
    <name evidence="1" type="ORF">A2Z33_00280</name>
</gene>
<evidence type="ECO:0000313" key="1">
    <source>
        <dbReference type="EMBL" id="OGG01762.1"/>
    </source>
</evidence>
<proteinExistence type="predicted"/>
<dbReference type="Proteomes" id="UP000178448">
    <property type="component" value="Unassembled WGS sequence"/>
</dbReference>
<dbReference type="EMBL" id="MFJD01000010">
    <property type="protein sequence ID" value="OGG01762.1"/>
    <property type="molecule type" value="Genomic_DNA"/>
</dbReference>
<comment type="caution">
    <text evidence="1">The sequence shown here is derived from an EMBL/GenBank/DDBJ whole genome shotgun (WGS) entry which is preliminary data.</text>
</comment>
<accession>A0A1F5YPE6</accession>
<name>A0A1F5YPE6_9BACT</name>
<reference evidence="1 2" key="1">
    <citation type="journal article" date="2016" name="Nat. Commun.">
        <title>Thousands of microbial genomes shed light on interconnected biogeochemical processes in an aquifer system.</title>
        <authorList>
            <person name="Anantharaman K."/>
            <person name="Brown C.T."/>
            <person name="Hug L.A."/>
            <person name="Sharon I."/>
            <person name="Castelle C.J."/>
            <person name="Probst A.J."/>
            <person name="Thomas B.C."/>
            <person name="Singh A."/>
            <person name="Wilkins M.J."/>
            <person name="Karaoz U."/>
            <person name="Brodie E.L."/>
            <person name="Williams K.H."/>
            <person name="Hubbard S.S."/>
            <person name="Banfield J.F."/>
        </authorList>
    </citation>
    <scope>NUCLEOTIDE SEQUENCE [LARGE SCALE GENOMIC DNA]</scope>
</reference>
<organism evidence="1 2">
    <name type="scientific">Candidatus Gottesmanbacteria bacterium RBG_16_52_11</name>
    <dbReference type="NCBI Taxonomy" id="1798374"/>
    <lineage>
        <taxon>Bacteria</taxon>
        <taxon>Candidatus Gottesmaniibacteriota</taxon>
    </lineage>
</organism>
<evidence type="ECO:0000313" key="2">
    <source>
        <dbReference type="Proteomes" id="UP000178448"/>
    </source>
</evidence>
<sequence>MTKVPLSRVISGCSGVSWATFSIPTEPSVLRTTLSTAAPACLLSCVVKSRNIRISSWPGGFWGFMESITVSRVPTA</sequence>